<dbReference type="InterPro" id="IPR017926">
    <property type="entry name" value="GATASE"/>
</dbReference>
<feature type="domain" description="Glutamine amidotransferase" evidence="1">
    <location>
        <begin position="16"/>
        <end position="192"/>
    </location>
</feature>
<keyword evidence="3" id="KW-1185">Reference proteome</keyword>
<dbReference type="EMBL" id="JAOANI010000017">
    <property type="protein sequence ID" value="MCT7359435.1"/>
    <property type="molecule type" value="Genomic_DNA"/>
</dbReference>
<evidence type="ECO:0000259" key="1">
    <source>
        <dbReference type="Pfam" id="PF00117"/>
    </source>
</evidence>
<dbReference type="AlphaFoldDB" id="A0A9X3ARP7"/>
<comment type="caution">
    <text evidence="2">The sequence shown here is derived from an EMBL/GenBank/DDBJ whole genome shotgun (WGS) entry which is preliminary data.</text>
</comment>
<dbReference type="Gene3D" id="3.40.50.880">
    <property type="match status" value="1"/>
</dbReference>
<accession>A0A9X3ARP7</accession>
<gene>
    <name evidence="2" type="ORF">NYR02_10410</name>
</gene>
<dbReference type="PROSITE" id="PS51273">
    <property type="entry name" value="GATASE_TYPE_1"/>
    <property type="match status" value="1"/>
</dbReference>
<dbReference type="InterPro" id="IPR029062">
    <property type="entry name" value="Class_I_gatase-like"/>
</dbReference>
<organism evidence="2 3">
    <name type="scientific">Thalassolituus pacificus</name>
    <dbReference type="NCBI Taxonomy" id="2975440"/>
    <lineage>
        <taxon>Bacteria</taxon>
        <taxon>Pseudomonadati</taxon>
        <taxon>Pseudomonadota</taxon>
        <taxon>Gammaproteobacteria</taxon>
        <taxon>Oceanospirillales</taxon>
        <taxon>Oceanospirillaceae</taxon>
        <taxon>Thalassolituus</taxon>
    </lineage>
</organism>
<reference evidence="2" key="2">
    <citation type="submission" date="2022-08" db="EMBL/GenBank/DDBJ databases">
        <authorList>
            <person name="Dong C."/>
        </authorList>
    </citation>
    <scope>NUCLEOTIDE SEQUENCE</scope>
    <source>
        <strain evidence="2">59MF3M-4</strain>
    </source>
</reference>
<dbReference type="CDD" id="cd01741">
    <property type="entry name" value="GATase1_1"/>
    <property type="match status" value="1"/>
</dbReference>
<evidence type="ECO:0000313" key="2">
    <source>
        <dbReference type="EMBL" id="MCT7359435.1"/>
    </source>
</evidence>
<dbReference type="GO" id="GO:0005829">
    <property type="term" value="C:cytosol"/>
    <property type="evidence" value="ECO:0007669"/>
    <property type="project" value="TreeGrafter"/>
</dbReference>
<reference evidence="2" key="1">
    <citation type="journal article" date="2022" name="Front. Microbiol.">
        <title>Genome-based taxonomic rearrangement of Oceanobacter-related bacteria including the description of Thalassolituus hydrocarbonoclasticus sp. nov. and Thalassolituus pacificus sp. nov. and emended description of the genus Thalassolituus.</title>
        <authorList>
            <person name="Dong C."/>
            <person name="Wei L."/>
            <person name="Wang J."/>
            <person name="Lai Q."/>
            <person name="Huang Z."/>
            <person name="Shao Z."/>
        </authorList>
    </citation>
    <scope>NUCLEOTIDE SEQUENCE</scope>
    <source>
        <strain evidence="2">59MF3M-4</strain>
    </source>
</reference>
<dbReference type="RefSeq" id="WP_260976307.1">
    <property type="nucleotide sequence ID" value="NZ_JAOANI010000017.1"/>
</dbReference>
<dbReference type="Pfam" id="PF00117">
    <property type="entry name" value="GATase"/>
    <property type="match status" value="1"/>
</dbReference>
<dbReference type="PANTHER" id="PTHR42695:SF5">
    <property type="entry name" value="GLUTAMINE AMIDOTRANSFERASE YLR126C-RELATED"/>
    <property type="match status" value="1"/>
</dbReference>
<evidence type="ECO:0000313" key="3">
    <source>
        <dbReference type="Proteomes" id="UP001147830"/>
    </source>
</evidence>
<dbReference type="PANTHER" id="PTHR42695">
    <property type="entry name" value="GLUTAMINE AMIDOTRANSFERASE YLR126C-RELATED"/>
    <property type="match status" value="1"/>
</dbReference>
<dbReference type="Proteomes" id="UP001147830">
    <property type="component" value="Unassembled WGS sequence"/>
</dbReference>
<protein>
    <submittedName>
        <fullName evidence="2">GMP synthase</fullName>
    </submittedName>
</protein>
<proteinExistence type="predicted"/>
<sequence>MKTLGLLETDTLYPDLLDEYRSYGTMFTQFFARLGIPLEYRFYQVQQGELPQDIKECDAYLITGSKAGVYDDLPWIPPLQQWIKQAYAGHSKIIGICFGHQILAHTLGGHAARSDKGWGIGVHTTRIDRHPSWLNDDLSHLRLIYSHRDQVLSLPPEARRLASSEFCENAAFYIDQRVLTFQGHPEFTVEYTQKLLPRRENCIGPDLFRAGMNTLVQPTDADTVGRWLAEFIRL</sequence>
<dbReference type="SUPFAM" id="SSF52317">
    <property type="entry name" value="Class I glutamine amidotransferase-like"/>
    <property type="match status" value="1"/>
</dbReference>
<dbReference type="InterPro" id="IPR044992">
    <property type="entry name" value="ChyE-like"/>
</dbReference>
<name>A0A9X3ARP7_9GAMM</name>